<dbReference type="EC" id="3.5.1.28" evidence="2"/>
<dbReference type="InterPro" id="IPR036366">
    <property type="entry name" value="PGBDSf"/>
</dbReference>
<dbReference type="SUPFAM" id="SSF47090">
    <property type="entry name" value="PGBD-like"/>
    <property type="match status" value="2"/>
</dbReference>
<evidence type="ECO:0000259" key="1">
    <source>
        <dbReference type="SMART" id="SM00646"/>
    </source>
</evidence>
<dbReference type="OrthoDB" id="9810670at2"/>
<dbReference type="InterPro" id="IPR002508">
    <property type="entry name" value="MurNAc-LAA_cat"/>
</dbReference>
<protein>
    <submittedName>
        <fullName evidence="2">N-acetylmuramoyl-L-alanine amidase</fullName>
        <ecNumber evidence="2">3.5.1.28</ecNumber>
    </submittedName>
</protein>
<keyword evidence="3" id="KW-1185">Reference proteome</keyword>
<dbReference type="SUPFAM" id="SSF53187">
    <property type="entry name" value="Zn-dependent exopeptidases"/>
    <property type="match status" value="1"/>
</dbReference>
<dbReference type="EMBL" id="CP011546">
    <property type="protein sequence ID" value="AKK12187.1"/>
    <property type="molecule type" value="Genomic_DNA"/>
</dbReference>
<dbReference type="RefSeq" id="WP_047260442.1">
    <property type="nucleotide sequence ID" value="NZ_CP011546.1"/>
</dbReference>
<dbReference type="SMART" id="SM00646">
    <property type="entry name" value="Ami_3"/>
    <property type="match status" value="1"/>
</dbReference>
<evidence type="ECO:0000313" key="2">
    <source>
        <dbReference type="EMBL" id="AKK12187.1"/>
    </source>
</evidence>
<reference evidence="2 3" key="1">
    <citation type="journal article" date="2015" name="Genome Announc.">
        <title>Virulence Factor Genes Detected in the Complete Genome Sequence of Corynebacterium uterequi DSM 45634, Isolated from the Uterus of a Maiden Mare.</title>
        <authorList>
            <person name="Ruckert C."/>
            <person name="Kriete M."/>
            <person name="Jaenicke S."/>
            <person name="Winkler A."/>
            <person name="Tauch A."/>
        </authorList>
    </citation>
    <scope>NUCLEOTIDE SEQUENCE [LARGE SCALE GENOMIC DNA]</scope>
    <source>
        <strain evidence="2 3">DSM 45634</strain>
    </source>
</reference>
<accession>A0A0G3HM62</accession>
<dbReference type="Pfam" id="PF01520">
    <property type="entry name" value="Amidase_3"/>
    <property type="match status" value="1"/>
</dbReference>
<dbReference type="GO" id="GO:0008745">
    <property type="term" value="F:N-acetylmuramoyl-L-alanine amidase activity"/>
    <property type="evidence" value="ECO:0007669"/>
    <property type="project" value="UniProtKB-EC"/>
</dbReference>
<dbReference type="PATRIC" id="fig|1072256.5.peg.2191"/>
<dbReference type="InterPro" id="IPR002477">
    <property type="entry name" value="Peptidoglycan-bd-like"/>
</dbReference>
<name>A0A0G3HM62_9CORY</name>
<feature type="domain" description="MurNAc-LAA" evidence="1">
    <location>
        <begin position="253"/>
        <end position="368"/>
    </location>
</feature>
<dbReference type="AlphaFoldDB" id="A0A0G3HM62"/>
<dbReference type="Pfam" id="PF01471">
    <property type="entry name" value="PG_binding_1"/>
    <property type="match status" value="2"/>
</dbReference>
<dbReference type="Gene3D" id="3.40.630.40">
    <property type="entry name" value="Zn-dependent exopeptidases"/>
    <property type="match status" value="1"/>
</dbReference>
<dbReference type="GO" id="GO:0009253">
    <property type="term" value="P:peptidoglycan catabolic process"/>
    <property type="evidence" value="ECO:0007669"/>
    <property type="project" value="InterPro"/>
</dbReference>
<dbReference type="CDD" id="cd02696">
    <property type="entry name" value="MurNAc-LAA"/>
    <property type="match status" value="1"/>
</dbReference>
<dbReference type="STRING" id="1072256.CUTER_11130"/>
<dbReference type="PANTHER" id="PTHR30032:SF1">
    <property type="entry name" value="N-ACETYLMURAMOYL-L-ALANINE AMIDASE LYTC"/>
    <property type="match status" value="1"/>
</dbReference>
<proteinExistence type="predicted"/>
<gene>
    <name evidence="2" type="ORF">CUTER_11130</name>
</gene>
<keyword evidence="2" id="KW-0378">Hydrolase</keyword>
<dbReference type="PANTHER" id="PTHR30032">
    <property type="entry name" value="N-ACETYLMURAMOYL-L-ALANINE AMIDASE-RELATED"/>
    <property type="match status" value="1"/>
</dbReference>
<dbReference type="Gene3D" id="1.10.101.10">
    <property type="entry name" value="PGBD-like superfamily/PGBD"/>
    <property type="match status" value="2"/>
</dbReference>
<dbReference type="KEGG" id="cut:CUTER_11130"/>
<organism evidence="2 3">
    <name type="scientific">Corynebacterium uterequi</name>
    <dbReference type="NCBI Taxonomy" id="1072256"/>
    <lineage>
        <taxon>Bacteria</taxon>
        <taxon>Bacillati</taxon>
        <taxon>Actinomycetota</taxon>
        <taxon>Actinomycetes</taxon>
        <taxon>Mycobacteriales</taxon>
        <taxon>Corynebacteriaceae</taxon>
        <taxon>Corynebacterium</taxon>
    </lineage>
</organism>
<reference evidence="3" key="2">
    <citation type="submission" date="2015-05" db="EMBL/GenBank/DDBJ databases">
        <title>Complete genome sequence of Corynebacterium uterequi DSM 45634, isolated from the uterus of a maiden mare.</title>
        <authorList>
            <person name="Ruckert C."/>
            <person name="Albersmeier A."/>
            <person name="Winkler A."/>
            <person name="Tauch A."/>
        </authorList>
    </citation>
    <scope>NUCLEOTIDE SEQUENCE [LARGE SCALE GENOMIC DNA]</scope>
    <source>
        <strain evidence="3">DSM 45634</strain>
    </source>
</reference>
<evidence type="ECO:0000313" key="3">
    <source>
        <dbReference type="Proteomes" id="UP000035548"/>
    </source>
</evidence>
<dbReference type="InterPro" id="IPR051922">
    <property type="entry name" value="Bact_Sporulation_Assoc"/>
</dbReference>
<sequence length="394" mass="43436">MSRDLRVGDSSPRVAEARSTLARLGYYNGDAETEVADWKARTFHEDEKIFDFELADTLRAFQQSRGIIPTGVLDQTTLRELRHASYTLGVRVLSFQPNNELIGDDVAQLQKQLQELGFYSHRVDGQFGRQTHEAVATYQLNYGLTDDGVCGPDTLRALSLLGRRITGGSPQAIRERESVRSAGPQLAGKRVVIDPALGGANKGLTVKGRYGLISEEELLWDLASRIEGRMIAAGMETIISRPRTDDLSAADRADIANAFGADVMISLNCDHYYNDKANGVATFYFGSLVGASSMTGETLSGFIQREIVARTRLQNCGNHARTWKLLRLTDMPTIEVVLGYLTNPGDVEVLTDPAMRDRIAEAIVVSVKRLYLLDDDQQPTGTFDFAALLRSEGR</sequence>
<dbReference type="Proteomes" id="UP000035548">
    <property type="component" value="Chromosome"/>
</dbReference>
<dbReference type="InterPro" id="IPR036365">
    <property type="entry name" value="PGBD-like_sf"/>
</dbReference>